<sequence>MATVFPSATERARIEAELIETAHYAARQQRVIGTSAYPSKWDDAHHLLDDLLDDWLAARG</sequence>
<accession>A0ABQ2N6T3</accession>
<reference evidence="2" key="1">
    <citation type="journal article" date="2019" name="Int. J. Syst. Evol. Microbiol.">
        <title>The Global Catalogue of Microorganisms (GCM) 10K type strain sequencing project: providing services to taxonomists for standard genome sequencing and annotation.</title>
        <authorList>
            <consortium name="The Broad Institute Genomics Platform"/>
            <consortium name="The Broad Institute Genome Sequencing Center for Infectious Disease"/>
            <person name="Wu L."/>
            <person name="Ma J."/>
        </authorList>
    </citation>
    <scope>NUCLEOTIDE SEQUENCE [LARGE SCALE GENOMIC DNA]</scope>
    <source>
        <strain evidence="2">CGMCC 4.7371</strain>
    </source>
</reference>
<dbReference type="RefSeq" id="WP_188782785.1">
    <property type="nucleotide sequence ID" value="NZ_BMNI01000001.1"/>
</dbReference>
<proteinExistence type="predicted"/>
<evidence type="ECO:0000313" key="2">
    <source>
        <dbReference type="Proteomes" id="UP000655410"/>
    </source>
</evidence>
<keyword evidence="2" id="KW-1185">Reference proteome</keyword>
<evidence type="ECO:0000313" key="1">
    <source>
        <dbReference type="EMBL" id="GGO86652.1"/>
    </source>
</evidence>
<gene>
    <name evidence="1" type="ORF">GCM10011584_09480</name>
</gene>
<name>A0ABQ2N6T3_9ACTN</name>
<comment type="caution">
    <text evidence="1">The sequence shown here is derived from an EMBL/GenBank/DDBJ whole genome shotgun (WGS) entry which is preliminary data.</text>
</comment>
<protein>
    <submittedName>
        <fullName evidence="1">Uncharacterized protein</fullName>
    </submittedName>
</protein>
<dbReference type="Proteomes" id="UP000655410">
    <property type="component" value="Unassembled WGS sequence"/>
</dbReference>
<organism evidence="1 2">
    <name type="scientific">Nocardioides phosphati</name>
    <dbReference type="NCBI Taxonomy" id="1867775"/>
    <lineage>
        <taxon>Bacteria</taxon>
        <taxon>Bacillati</taxon>
        <taxon>Actinomycetota</taxon>
        <taxon>Actinomycetes</taxon>
        <taxon>Propionibacteriales</taxon>
        <taxon>Nocardioidaceae</taxon>
        <taxon>Nocardioides</taxon>
    </lineage>
</organism>
<dbReference type="EMBL" id="BMNI01000001">
    <property type="protein sequence ID" value="GGO86652.1"/>
    <property type="molecule type" value="Genomic_DNA"/>
</dbReference>